<dbReference type="EMBL" id="NBCO01000001">
    <property type="protein sequence ID" value="ORC93721.1"/>
    <property type="molecule type" value="Genomic_DNA"/>
</dbReference>
<dbReference type="RefSeq" id="XP_028887787.1">
    <property type="nucleotide sequence ID" value="XM_029021279.1"/>
</dbReference>
<evidence type="ECO:0000313" key="1">
    <source>
        <dbReference type="EMBL" id="ORC93721.1"/>
    </source>
</evidence>
<dbReference type="InterPro" id="IPR039169">
    <property type="entry name" value="Abitram"/>
</dbReference>
<evidence type="ECO:0000313" key="2">
    <source>
        <dbReference type="Proteomes" id="UP000192257"/>
    </source>
</evidence>
<evidence type="ECO:0008006" key="3">
    <source>
        <dbReference type="Google" id="ProtNLM"/>
    </source>
</evidence>
<name>A0A1X0PA68_9TRYP</name>
<reference evidence="1 2" key="1">
    <citation type="submission" date="2017-03" db="EMBL/GenBank/DDBJ databases">
        <title>An alternative strategy for trypanosome survival in the mammalian bloodstream revealed through genome and transcriptome analysis of the ubiquitous bovine parasite Trypanosoma (Megatrypanum) theileri.</title>
        <authorList>
            <person name="Kelly S."/>
            <person name="Ivens A."/>
            <person name="Mott A."/>
            <person name="O'Neill E."/>
            <person name="Emms D."/>
            <person name="Macleod O."/>
            <person name="Voorheis P."/>
            <person name="Matthews J."/>
            <person name="Matthews K."/>
            <person name="Carrington M."/>
        </authorList>
    </citation>
    <scope>NUCLEOTIDE SEQUENCE [LARGE SCALE GENOMIC DNA]</scope>
    <source>
        <strain evidence="1">Edinburgh</strain>
    </source>
</reference>
<comment type="caution">
    <text evidence="1">The sequence shown here is derived from an EMBL/GenBank/DDBJ whole genome shotgun (WGS) entry which is preliminary data.</text>
</comment>
<dbReference type="Proteomes" id="UP000192257">
    <property type="component" value="Unassembled WGS sequence"/>
</dbReference>
<proteinExistence type="predicted"/>
<accession>A0A1X0PA68</accession>
<dbReference type="OrthoDB" id="48130at2759"/>
<dbReference type="STRING" id="67003.A0A1X0PA68"/>
<protein>
    <recommendedName>
        <fullName evidence="3">Protein Abitram</fullName>
    </recommendedName>
</protein>
<dbReference type="PANTHER" id="PTHR13651">
    <property type="entry name" value="PROTEIN ABITRAM"/>
    <property type="match status" value="1"/>
</dbReference>
<dbReference type="InterPro" id="IPR011053">
    <property type="entry name" value="Single_hybrid_motif"/>
</dbReference>
<keyword evidence="2" id="KW-1185">Reference proteome</keyword>
<dbReference type="AlphaFoldDB" id="A0A1X0PA68"/>
<gene>
    <name evidence="1" type="ORF">TM35_000015980</name>
</gene>
<dbReference type="Gene3D" id="2.40.50.100">
    <property type="match status" value="1"/>
</dbReference>
<dbReference type="PANTHER" id="PTHR13651:SF0">
    <property type="entry name" value="PROTEIN ABITRAM"/>
    <property type="match status" value="1"/>
</dbReference>
<organism evidence="1 2">
    <name type="scientific">Trypanosoma theileri</name>
    <dbReference type="NCBI Taxonomy" id="67003"/>
    <lineage>
        <taxon>Eukaryota</taxon>
        <taxon>Discoba</taxon>
        <taxon>Euglenozoa</taxon>
        <taxon>Kinetoplastea</taxon>
        <taxon>Metakinetoplastina</taxon>
        <taxon>Trypanosomatida</taxon>
        <taxon>Trypanosomatidae</taxon>
        <taxon>Trypanosoma</taxon>
    </lineage>
</organism>
<dbReference type="GO" id="GO:0005634">
    <property type="term" value="C:nucleus"/>
    <property type="evidence" value="ECO:0007669"/>
    <property type="project" value="TreeGrafter"/>
</dbReference>
<dbReference type="GeneID" id="39981059"/>
<dbReference type="SUPFAM" id="SSF51230">
    <property type="entry name" value="Single hybrid motif"/>
    <property type="match status" value="1"/>
</dbReference>
<sequence length="211" mass="23405">MELREMHTETLSYTVDAKPSTFEYYTERYYHQYLVKNCKGVENNNCRLLVHSNGLCILCIDESHAAVRSCREKKVTAEENDSGVNLHIASVTFGSGRGNSKMTPEGVRVVGKRKKNAIICQEDTKVCVVTMSDGTVYNIPACIDGFVLELNAAVQERPSLLVEAPVTEGYIAIISPNHSKVNYSKYIKISTATGGDIMDEDEEDLVRNGTD</sequence>
<dbReference type="VEuPathDB" id="TriTrypDB:TM35_000015980"/>